<comment type="caution">
    <text evidence="6">The sequence shown here is derived from an EMBL/GenBank/DDBJ whole genome shotgun (WGS) entry which is preliminary data.</text>
</comment>
<dbReference type="InterPro" id="IPR011611">
    <property type="entry name" value="PfkB_dom"/>
</dbReference>
<organism evidence="6 7">
    <name type="scientific">Candidatus Nomurabacteria bacterium RIFCSPLOWO2_01_FULL_39_17</name>
    <dbReference type="NCBI Taxonomy" id="1801770"/>
    <lineage>
        <taxon>Bacteria</taxon>
        <taxon>Candidatus Nomuraibacteriota</taxon>
    </lineage>
</organism>
<dbReference type="AlphaFoldDB" id="A0A1F6WV18"/>
<feature type="domain" description="Carbohydrate kinase PfkB" evidence="5">
    <location>
        <begin position="23"/>
        <end position="275"/>
    </location>
</feature>
<evidence type="ECO:0000313" key="7">
    <source>
        <dbReference type="Proteomes" id="UP000179352"/>
    </source>
</evidence>
<dbReference type="InterPro" id="IPR050306">
    <property type="entry name" value="PfkB_Carbo_kinase"/>
</dbReference>
<evidence type="ECO:0000259" key="5">
    <source>
        <dbReference type="Pfam" id="PF00294"/>
    </source>
</evidence>
<keyword evidence="2 4" id="KW-0808">Transferase</keyword>
<dbReference type="InterPro" id="IPR002173">
    <property type="entry name" value="Carboh/pur_kinase_PfkB_CS"/>
</dbReference>
<sequence>MVRKNRGEILIVGPVAIDTIAKEESYGGTAANMSYGLGILGLEPMLFSSVGVDFLGAFEKHLKKCGVDLRVHIDKKNKTAHYYDVFESSKRQNVFHLNAYKNIAKVSLDKIVPKEDIKNVTFAVFSSSTSASTVKHIQNLKKYSPNAIIIFDPGREIINFSRTGLTRCMNLCDIFIVNENEYKQAKNILKKDLRQVFKGKIIIETLGEKGSIIFDGKKEMKIKAIRPKCVVDTTGAGDAYRAGLIFGLWKGFSLKKACTIGARLASKNVEYMGCQRY</sequence>
<protein>
    <recommendedName>
        <fullName evidence="5">Carbohydrate kinase PfkB domain-containing protein</fullName>
    </recommendedName>
</protein>
<dbReference type="InterPro" id="IPR029056">
    <property type="entry name" value="Ribokinase-like"/>
</dbReference>
<dbReference type="GO" id="GO:0008865">
    <property type="term" value="F:fructokinase activity"/>
    <property type="evidence" value="ECO:0007669"/>
    <property type="project" value="UniProtKB-ARBA"/>
</dbReference>
<dbReference type="Gene3D" id="3.40.1190.20">
    <property type="match status" value="1"/>
</dbReference>
<comment type="similarity">
    <text evidence="1 4">Belongs to the carbohydrate kinase PfkB family.</text>
</comment>
<accession>A0A1F6WV18</accession>
<evidence type="ECO:0000256" key="4">
    <source>
        <dbReference type="RuleBase" id="RU003704"/>
    </source>
</evidence>
<dbReference type="PRINTS" id="PR00990">
    <property type="entry name" value="RIBOKINASE"/>
</dbReference>
<dbReference type="PROSITE" id="PS00584">
    <property type="entry name" value="PFKB_KINASES_2"/>
    <property type="match status" value="1"/>
</dbReference>
<evidence type="ECO:0000256" key="2">
    <source>
        <dbReference type="ARBA" id="ARBA00022679"/>
    </source>
</evidence>
<dbReference type="PROSITE" id="PS00583">
    <property type="entry name" value="PFKB_KINASES_1"/>
    <property type="match status" value="1"/>
</dbReference>
<name>A0A1F6WV18_9BACT</name>
<proteinExistence type="inferred from homology"/>
<dbReference type="SUPFAM" id="SSF53613">
    <property type="entry name" value="Ribokinase-like"/>
    <property type="match status" value="1"/>
</dbReference>
<dbReference type="EMBL" id="MFUU01000020">
    <property type="protein sequence ID" value="OGI85700.1"/>
    <property type="molecule type" value="Genomic_DNA"/>
</dbReference>
<evidence type="ECO:0000256" key="1">
    <source>
        <dbReference type="ARBA" id="ARBA00010688"/>
    </source>
</evidence>
<dbReference type="Pfam" id="PF00294">
    <property type="entry name" value="PfkB"/>
    <property type="match status" value="1"/>
</dbReference>
<keyword evidence="3 4" id="KW-0418">Kinase</keyword>
<dbReference type="GO" id="GO:0006000">
    <property type="term" value="P:fructose metabolic process"/>
    <property type="evidence" value="ECO:0007669"/>
    <property type="project" value="UniProtKB-ARBA"/>
</dbReference>
<dbReference type="InterPro" id="IPR002139">
    <property type="entry name" value="Ribo/fructo_kinase"/>
</dbReference>
<reference evidence="6 7" key="1">
    <citation type="journal article" date="2016" name="Nat. Commun.">
        <title>Thousands of microbial genomes shed light on interconnected biogeochemical processes in an aquifer system.</title>
        <authorList>
            <person name="Anantharaman K."/>
            <person name="Brown C.T."/>
            <person name="Hug L.A."/>
            <person name="Sharon I."/>
            <person name="Castelle C.J."/>
            <person name="Probst A.J."/>
            <person name="Thomas B.C."/>
            <person name="Singh A."/>
            <person name="Wilkins M.J."/>
            <person name="Karaoz U."/>
            <person name="Brodie E.L."/>
            <person name="Williams K.H."/>
            <person name="Hubbard S.S."/>
            <person name="Banfield J.F."/>
        </authorList>
    </citation>
    <scope>NUCLEOTIDE SEQUENCE [LARGE SCALE GENOMIC DNA]</scope>
</reference>
<evidence type="ECO:0000256" key="3">
    <source>
        <dbReference type="ARBA" id="ARBA00022777"/>
    </source>
</evidence>
<dbReference type="PANTHER" id="PTHR43085:SF57">
    <property type="entry name" value="CARBOHYDRATE KINASE PFKB DOMAIN-CONTAINING PROTEIN"/>
    <property type="match status" value="1"/>
</dbReference>
<dbReference type="PANTHER" id="PTHR43085">
    <property type="entry name" value="HEXOKINASE FAMILY MEMBER"/>
    <property type="match status" value="1"/>
</dbReference>
<dbReference type="Proteomes" id="UP000179352">
    <property type="component" value="Unassembled WGS sequence"/>
</dbReference>
<gene>
    <name evidence="6" type="ORF">A3A01_00090</name>
</gene>
<evidence type="ECO:0000313" key="6">
    <source>
        <dbReference type="EMBL" id="OGI85700.1"/>
    </source>
</evidence>
<dbReference type="STRING" id="1801770.A3A01_00090"/>